<feature type="compositionally biased region" description="Basic and acidic residues" evidence="1">
    <location>
        <begin position="507"/>
        <end position="516"/>
    </location>
</feature>
<evidence type="ECO:0000256" key="1">
    <source>
        <dbReference type="SAM" id="MobiDB-lite"/>
    </source>
</evidence>
<dbReference type="InterPro" id="IPR011021">
    <property type="entry name" value="Arrestin-like_N"/>
</dbReference>
<name>A0A4S3JNH6_9EURO</name>
<reference evidence="4 7" key="2">
    <citation type="submission" date="2019-08" db="EMBL/GenBank/DDBJ databases">
        <title>The genome sequence of a newly discovered highly antifungal drug resistant Aspergillus species, Aspergillus tanneri NIH 1004.</title>
        <authorList>
            <person name="Mounaud S."/>
            <person name="Singh I."/>
            <person name="Joardar V."/>
            <person name="Pakala S."/>
            <person name="Pakala S."/>
            <person name="Venepally P."/>
            <person name="Chung J.K."/>
            <person name="Losada L."/>
            <person name="Nierman W.C."/>
        </authorList>
    </citation>
    <scope>NUCLEOTIDE SEQUENCE [LARGE SCALE GENOMIC DNA]</scope>
    <source>
        <strain evidence="4 7">NIH1004</strain>
    </source>
</reference>
<dbReference type="Proteomes" id="UP000308092">
    <property type="component" value="Unassembled WGS sequence"/>
</dbReference>
<feature type="domain" description="Arrestin-like N-terminal" evidence="2">
    <location>
        <begin position="33"/>
        <end position="197"/>
    </location>
</feature>
<evidence type="ECO:0000259" key="3">
    <source>
        <dbReference type="Pfam" id="PF04426"/>
    </source>
</evidence>
<evidence type="ECO:0000313" key="4">
    <source>
        <dbReference type="EMBL" id="KAA8649710.1"/>
    </source>
</evidence>
<feature type="region of interest" description="Disordered" evidence="1">
    <location>
        <begin position="499"/>
        <end position="536"/>
    </location>
</feature>
<organism evidence="5 6">
    <name type="scientific">Aspergillus tanneri</name>
    <dbReference type="NCBI Taxonomy" id="1220188"/>
    <lineage>
        <taxon>Eukaryota</taxon>
        <taxon>Fungi</taxon>
        <taxon>Dikarya</taxon>
        <taxon>Ascomycota</taxon>
        <taxon>Pezizomycotina</taxon>
        <taxon>Eurotiomycetes</taxon>
        <taxon>Eurotiomycetidae</taxon>
        <taxon>Eurotiales</taxon>
        <taxon>Aspergillaceae</taxon>
        <taxon>Aspergillus</taxon>
        <taxon>Aspergillus subgen. Circumdati</taxon>
    </lineage>
</organism>
<comment type="caution">
    <text evidence="5">The sequence shown here is derived from an EMBL/GenBank/DDBJ whole genome shotgun (WGS) entry which is preliminary data.</text>
</comment>
<keyword evidence="6" id="KW-1185">Reference proteome</keyword>
<dbReference type="VEuPathDB" id="FungiDB:EYZ11_003351"/>
<evidence type="ECO:0000313" key="6">
    <source>
        <dbReference type="Proteomes" id="UP000308092"/>
    </source>
</evidence>
<dbReference type="Pfam" id="PF04426">
    <property type="entry name" value="Bul1_C"/>
    <property type="match status" value="1"/>
</dbReference>
<protein>
    <recommendedName>
        <fullName evidence="8">Arrestin-like N-terminal domain-containing protein</fullName>
    </recommendedName>
</protein>
<dbReference type="Proteomes" id="UP000324241">
    <property type="component" value="Unassembled WGS sequence"/>
</dbReference>
<evidence type="ECO:0000313" key="5">
    <source>
        <dbReference type="EMBL" id="THC97186.1"/>
    </source>
</evidence>
<evidence type="ECO:0008006" key="8">
    <source>
        <dbReference type="Google" id="ProtNLM"/>
    </source>
</evidence>
<dbReference type="AlphaFoldDB" id="A0A4S3JNH6"/>
<dbReference type="InterPro" id="IPR014752">
    <property type="entry name" value="Arrestin-like_C"/>
</dbReference>
<dbReference type="Gene3D" id="2.60.40.640">
    <property type="match status" value="1"/>
</dbReference>
<dbReference type="RefSeq" id="XP_033429071.1">
    <property type="nucleotide sequence ID" value="XM_033567076.1"/>
</dbReference>
<dbReference type="GeneID" id="54325086"/>
<dbReference type="EMBL" id="SOSA01000084">
    <property type="protein sequence ID" value="THC97186.1"/>
    <property type="molecule type" value="Genomic_DNA"/>
</dbReference>
<gene>
    <name evidence="4" type="ORF">ATNIH1004_002384</name>
    <name evidence="5" type="ORF">EYZ11_003351</name>
</gene>
<proteinExistence type="predicted"/>
<dbReference type="Pfam" id="PF00339">
    <property type="entry name" value="Arrestin_N"/>
    <property type="match status" value="1"/>
</dbReference>
<feature type="region of interest" description="Disordered" evidence="1">
    <location>
        <begin position="343"/>
        <end position="385"/>
    </location>
</feature>
<accession>A0A4S3JNH6</accession>
<dbReference type="EMBL" id="QUQM01000001">
    <property type="protein sequence ID" value="KAA8649710.1"/>
    <property type="molecule type" value="Genomic_DNA"/>
</dbReference>
<dbReference type="InterPro" id="IPR022794">
    <property type="entry name" value="Bul1_C"/>
</dbReference>
<evidence type="ECO:0000313" key="7">
    <source>
        <dbReference type="Proteomes" id="UP000324241"/>
    </source>
</evidence>
<reference evidence="5 6" key="1">
    <citation type="submission" date="2019-03" db="EMBL/GenBank/DDBJ databases">
        <title>The genome sequence of a newly discovered highly antifungal drug resistant Aspergillus species, Aspergillus tanneri NIH 1004.</title>
        <authorList>
            <person name="Mounaud S."/>
            <person name="Singh I."/>
            <person name="Joardar V."/>
            <person name="Pakala S."/>
            <person name="Pakala S."/>
            <person name="Venepally P."/>
            <person name="Hoover J."/>
            <person name="Nierman W."/>
            <person name="Chung J."/>
            <person name="Losada L."/>
        </authorList>
    </citation>
    <scope>NUCLEOTIDE SEQUENCE [LARGE SCALE GENOMIC DNA]</scope>
    <source>
        <strain evidence="5 6">NIH1004</strain>
    </source>
</reference>
<feature type="compositionally biased region" description="Low complexity" evidence="1">
    <location>
        <begin position="359"/>
        <end position="385"/>
    </location>
</feature>
<dbReference type="PANTHER" id="PTHR31904">
    <property type="entry name" value="BYPASS OF STOP CODON PROTEIN 5-RELATED"/>
    <property type="match status" value="1"/>
</dbReference>
<dbReference type="InterPro" id="IPR039634">
    <property type="entry name" value="Bul1-like"/>
</dbReference>
<dbReference type="PANTHER" id="PTHR31904:SF1">
    <property type="entry name" value="BYPASS OF STOP CODON PROTEIN 5-RELATED"/>
    <property type="match status" value="1"/>
</dbReference>
<dbReference type="OrthoDB" id="2283785at2759"/>
<feature type="domain" description="Bul1 C-terminal" evidence="3">
    <location>
        <begin position="354"/>
        <end position="436"/>
    </location>
</feature>
<dbReference type="STRING" id="1220188.A0A4S3JNH6"/>
<sequence length="536" mass="58697">MASLGSSSLEAFTSRAQPTISIDLDGQNDGLVNLYTTGDRIDGAVSITVTRDVRFDELEITFEGTTRTSVERVALPGRTGAYQTFLRLRQPIPDSDYPMPRLLEPGRRYIFPFTFVVPDRLLPHACSHPKSHRHLELSHTLLPPTLGDAMLAPDGKSLLDDLTPDMCRIAYLIRVSVLRRDVSSSSPSSTKTLVSVAKKVRIIPAVAEEPPLNLADHEDDYCARKEKDVKRGLLRGKLGRLVLVASQPKPLQLLPTPNQGEEQEKNAISTSTTLHLRFDPVGDEPPPRLGTVSSHLRVSTFFAAEPWPDYPSPANALMWASGRGGYTDTVPLSSRCVASSSWTVHSDSPSIDDSDSSPRRCSSSSSSSSSSTSTSGSSRSGSIDPSSAYTGKTYYTASIMVPISLPTDKNLAFVPSFHSCLVSRVYALDLRVSYHPPNATIVTPSASLRLPVQITCAVRDAVSLKERARAQVREIEVSQEEVEEFFRPRGVISHQIQVETQEDAETEEGRPPEYSEVRMALSPDRSTDLVSSVRAY</sequence>
<evidence type="ECO:0000259" key="2">
    <source>
        <dbReference type="Pfam" id="PF00339"/>
    </source>
</evidence>